<dbReference type="Proteomes" id="UP000324222">
    <property type="component" value="Unassembled WGS sequence"/>
</dbReference>
<gene>
    <name evidence="1" type="ORF">E2C01_016622</name>
</gene>
<keyword evidence="2" id="KW-1185">Reference proteome</keyword>
<dbReference type="EMBL" id="VSRR010001224">
    <property type="protein sequence ID" value="MPC23565.1"/>
    <property type="molecule type" value="Genomic_DNA"/>
</dbReference>
<protein>
    <submittedName>
        <fullName evidence="1">Uncharacterized protein</fullName>
    </submittedName>
</protein>
<evidence type="ECO:0000313" key="1">
    <source>
        <dbReference type="EMBL" id="MPC23565.1"/>
    </source>
</evidence>
<organism evidence="1 2">
    <name type="scientific">Portunus trituberculatus</name>
    <name type="common">Swimming crab</name>
    <name type="synonym">Neptunus trituberculatus</name>
    <dbReference type="NCBI Taxonomy" id="210409"/>
    <lineage>
        <taxon>Eukaryota</taxon>
        <taxon>Metazoa</taxon>
        <taxon>Ecdysozoa</taxon>
        <taxon>Arthropoda</taxon>
        <taxon>Crustacea</taxon>
        <taxon>Multicrustacea</taxon>
        <taxon>Malacostraca</taxon>
        <taxon>Eumalacostraca</taxon>
        <taxon>Eucarida</taxon>
        <taxon>Decapoda</taxon>
        <taxon>Pleocyemata</taxon>
        <taxon>Brachyura</taxon>
        <taxon>Eubrachyura</taxon>
        <taxon>Portunoidea</taxon>
        <taxon>Portunidae</taxon>
        <taxon>Portuninae</taxon>
        <taxon>Portunus</taxon>
    </lineage>
</organism>
<sequence>MWAEIQHCLAECCVAVNGAAQGQDINWSLKESWSSRPQMCGLFRQNKSDIVTSRLKQYILLHTAVT</sequence>
<accession>A0A5B7DQQ2</accession>
<name>A0A5B7DQQ2_PORTR</name>
<dbReference type="AlphaFoldDB" id="A0A5B7DQQ2"/>
<comment type="caution">
    <text evidence="1">The sequence shown here is derived from an EMBL/GenBank/DDBJ whole genome shotgun (WGS) entry which is preliminary data.</text>
</comment>
<evidence type="ECO:0000313" key="2">
    <source>
        <dbReference type="Proteomes" id="UP000324222"/>
    </source>
</evidence>
<reference evidence="1 2" key="1">
    <citation type="submission" date="2019-05" db="EMBL/GenBank/DDBJ databases">
        <title>Another draft genome of Portunus trituberculatus and its Hox gene families provides insights of decapod evolution.</title>
        <authorList>
            <person name="Jeong J.-H."/>
            <person name="Song I."/>
            <person name="Kim S."/>
            <person name="Choi T."/>
            <person name="Kim D."/>
            <person name="Ryu S."/>
            <person name="Kim W."/>
        </authorList>
    </citation>
    <scope>NUCLEOTIDE SEQUENCE [LARGE SCALE GENOMIC DNA]</scope>
    <source>
        <tissue evidence="1">Muscle</tissue>
    </source>
</reference>
<proteinExistence type="predicted"/>